<keyword evidence="4" id="KW-1185">Reference proteome</keyword>
<evidence type="ECO:0000256" key="1">
    <source>
        <dbReference type="ARBA" id="ARBA00004127"/>
    </source>
</evidence>
<evidence type="ECO:0000313" key="3">
    <source>
        <dbReference type="EMBL" id="MBB6734355.1"/>
    </source>
</evidence>
<gene>
    <name evidence="3" type="ORF">H7C18_25860</name>
</gene>
<name>A0A7X0ST15_9BACL</name>
<reference evidence="3 4" key="1">
    <citation type="submission" date="2020-08" db="EMBL/GenBank/DDBJ databases">
        <title>Cohnella phylogeny.</title>
        <authorList>
            <person name="Dunlap C."/>
        </authorList>
    </citation>
    <scope>NUCLEOTIDE SEQUENCE [LARGE SCALE GENOMIC DNA]</scope>
    <source>
        <strain evidence="3 4">CBP 2801</strain>
    </source>
</reference>
<dbReference type="SUPFAM" id="SSF103481">
    <property type="entry name" value="Multidrug resistance efflux transporter EmrE"/>
    <property type="match status" value="1"/>
</dbReference>
<proteinExistence type="predicted"/>
<evidence type="ECO:0008006" key="5">
    <source>
        <dbReference type="Google" id="ProtNLM"/>
    </source>
</evidence>
<comment type="caution">
    <text evidence="3">The sequence shown here is derived from an EMBL/GenBank/DDBJ whole genome shotgun (WGS) entry which is preliminary data.</text>
</comment>
<dbReference type="AlphaFoldDB" id="A0A7X0ST15"/>
<protein>
    <recommendedName>
        <fullName evidence="5">EamA domain-containing protein</fullName>
    </recommendedName>
</protein>
<sequence>MSIRSHSRTLWIGAILSPGSYFLFLFAAGSVNVSSISPVREDGIGFGALFGLLILKEPQGVRRITASAAVAASIVLVALSSR</sequence>
<dbReference type="Gene3D" id="1.10.3730.20">
    <property type="match status" value="1"/>
</dbReference>
<keyword evidence="2" id="KW-1133">Transmembrane helix</keyword>
<organism evidence="3 4">
    <name type="scientific">Cohnella zeiphila</name>
    <dbReference type="NCBI Taxonomy" id="2761120"/>
    <lineage>
        <taxon>Bacteria</taxon>
        <taxon>Bacillati</taxon>
        <taxon>Bacillota</taxon>
        <taxon>Bacilli</taxon>
        <taxon>Bacillales</taxon>
        <taxon>Paenibacillaceae</taxon>
        <taxon>Cohnella</taxon>
    </lineage>
</organism>
<accession>A0A7X0ST15</accession>
<comment type="subcellular location">
    <subcellularLocation>
        <location evidence="1">Endomembrane system</location>
        <topology evidence="1">Multi-pass membrane protein</topology>
    </subcellularLocation>
</comment>
<keyword evidence="2" id="KW-0472">Membrane</keyword>
<feature type="transmembrane region" description="Helical" evidence="2">
    <location>
        <begin position="9"/>
        <end position="28"/>
    </location>
</feature>
<feature type="transmembrane region" description="Helical" evidence="2">
    <location>
        <begin position="60"/>
        <end position="79"/>
    </location>
</feature>
<dbReference type="EMBL" id="JACJVO010000032">
    <property type="protein sequence ID" value="MBB6734355.1"/>
    <property type="molecule type" value="Genomic_DNA"/>
</dbReference>
<dbReference type="Proteomes" id="UP000564644">
    <property type="component" value="Unassembled WGS sequence"/>
</dbReference>
<keyword evidence="2" id="KW-0812">Transmembrane</keyword>
<dbReference type="RefSeq" id="WP_185131989.1">
    <property type="nucleotide sequence ID" value="NZ_JACJVO010000032.1"/>
</dbReference>
<evidence type="ECO:0000256" key="2">
    <source>
        <dbReference type="SAM" id="Phobius"/>
    </source>
</evidence>
<dbReference type="InterPro" id="IPR037185">
    <property type="entry name" value="EmrE-like"/>
</dbReference>
<evidence type="ECO:0000313" key="4">
    <source>
        <dbReference type="Proteomes" id="UP000564644"/>
    </source>
</evidence>